<keyword evidence="1" id="KW-0472">Membrane</keyword>
<reference evidence="4" key="1">
    <citation type="submission" date="2017-02" db="UniProtKB">
        <authorList>
            <consortium name="WormBaseParasite"/>
        </authorList>
    </citation>
    <scope>IDENTIFICATION</scope>
</reference>
<gene>
    <name evidence="2" type="ORF">ACOC_LOCUS3554</name>
</gene>
<evidence type="ECO:0000256" key="1">
    <source>
        <dbReference type="SAM" id="Phobius"/>
    </source>
</evidence>
<reference evidence="2 3" key="2">
    <citation type="submission" date="2018-11" db="EMBL/GenBank/DDBJ databases">
        <authorList>
            <consortium name="Pathogen Informatics"/>
        </authorList>
    </citation>
    <scope>NUCLEOTIDE SEQUENCE [LARGE SCALE GENOMIC DNA]</scope>
    <source>
        <strain evidence="2 3">Costa Rica</strain>
    </source>
</reference>
<sequence length="306" mass="35023">MDFNPSAALFPSDPFLMDGRTSFQPRTDRSGDEPSCIRTLSRLRLILIFLFILAFIENILHIIYYLLFDKNSTMCRKVELAFGNSVCVTPHLPIDHHSSFASAILALFHFMIALMALGIATSYDGTISELVSSTDPELLVIHHRMSEEGFVKIEASGLNQQEIVETNIAKSVVEDITKLPEGTKFKTSSDKTFNMEYYMENGVFVGTRTEKTNKTINIRAPTRPPRRRESSPKVRFRLDYRTLLACKYVGDLASIAYQQKLHQAAGCAQFRDHIYAQMKFCFKSYRLHADRRRPAFLEIQMCYFSN</sequence>
<keyword evidence="1" id="KW-0812">Transmembrane</keyword>
<name>A0A0R3PGV5_ANGCS</name>
<accession>A0A0R3PGV5</accession>
<feature type="transmembrane region" description="Helical" evidence="1">
    <location>
        <begin position="45"/>
        <end position="67"/>
    </location>
</feature>
<feature type="transmembrane region" description="Helical" evidence="1">
    <location>
        <begin position="100"/>
        <end position="120"/>
    </location>
</feature>
<dbReference type="OrthoDB" id="5871751at2759"/>
<dbReference type="AlphaFoldDB" id="A0A0R3PGV5"/>
<proteinExistence type="predicted"/>
<dbReference type="EMBL" id="UYYA01001127">
    <property type="protein sequence ID" value="VDM55139.1"/>
    <property type="molecule type" value="Genomic_DNA"/>
</dbReference>
<dbReference type="WBParaSite" id="ACOC_0000355301-mRNA-1">
    <property type="protein sequence ID" value="ACOC_0000355301-mRNA-1"/>
    <property type="gene ID" value="ACOC_0000355301"/>
</dbReference>
<evidence type="ECO:0000313" key="3">
    <source>
        <dbReference type="Proteomes" id="UP000267027"/>
    </source>
</evidence>
<protein>
    <submittedName>
        <fullName evidence="2 4">Uncharacterized protein</fullName>
    </submittedName>
</protein>
<organism evidence="4">
    <name type="scientific">Angiostrongylus costaricensis</name>
    <name type="common">Nematode worm</name>
    <dbReference type="NCBI Taxonomy" id="334426"/>
    <lineage>
        <taxon>Eukaryota</taxon>
        <taxon>Metazoa</taxon>
        <taxon>Ecdysozoa</taxon>
        <taxon>Nematoda</taxon>
        <taxon>Chromadorea</taxon>
        <taxon>Rhabditida</taxon>
        <taxon>Rhabditina</taxon>
        <taxon>Rhabditomorpha</taxon>
        <taxon>Strongyloidea</taxon>
        <taxon>Metastrongylidae</taxon>
        <taxon>Angiostrongylus</taxon>
    </lineage>
</organism>
<keyword evidence="1" id="KW-1133">Transmembrane helix</keyword>
<keyword evidence="3" id="KW-1185">Reference proteome</keyword>
<evidence type="ECO:0000313" key="2">
    <source>
        <dbReference type="EMBL" id="VDM55139.1"/>
    </source>
</evidence>
<evidence type="ECO:0000313" key="4">
    <source>
        <dbReference type="WBParaSite" id="ACOC_0000355301-mRNA-1"/>
    </source>
</evidence>
<dbReference type="Proteomes" id="UP000267027">
    <property type="component" value="Unassembled WGS sequence"/>
</dbReference>